<dbReference type="InterPro" id="IPR039353">
    <property type="entry name" value="TF_Adf1"/>
</dbReference>
<accession>A0A9P0CM73</accession>
<dbReference type="GO" id="GO:0005667">
    <property type="term" value="C:transcription regulator complex"/>
    <property type="evidence" value="ECO:0007669"/>
    <property type="project" value="TreeGrafter"/>
</dbReference>
<keyword evidence="3" id="KW-1185">Reference proteome</keyword>
<organism evidence="2 3">
    <name type="scientific">Psylliodes chrysocephalus</name>
    <dbReference type="NCBI Taxonomy" id="3402493"/>
    <lineage>
        <taxon>Eukaryota</taxon>
        <taxon>Metazoa</taxon>
        <taxon>Ecdysozoa</taxon>
        <taxon>Arthropoda</taxon>
        <taxon>Hexapoda</taxon>
        <taxon>Insecta</taxon>
        <taxon>Pterygota</taxon>
        <taxon>Neoptera</taxon>
        <taxon>Endopterygota</taxon>
        <taxon>Coleoptera</taxon>
        <taxon>Polyphaga</taxon>
        <taxon>Cucujiformia</taxon>
        <taxon>Chrysomeloidea</taxon>
        <taxon>Chrysomelidae</taxon>
        <taxon>Galerucinae</taxon>
        <taxon>Alticini</taxon>
        <taxon>Psylliodes</taxon>
    </lineage>
</organism>
<dbReference type="GO" id="GO:0006357">
    <property type="term" value="P:regulation of transcription by RNA polymerase II"/>
    <property type="evidence" value="ECO:0007669"/>
    <property type="project" value="TreeGrafter"/>
</dbReference>
<dbReference type="AlphaFoldDB" id="A0A9P0CM73"/>
<name>A0A9P0CM73_9CUCU</name>
<dbReference type="PANTHER" id="PTHR12243:SF67">
    <property type="entry name" value="COREPRESSOR OF PANGOLIN, ISOFORM A-RELATED"/>
    <property type="match status" value="1"/>
</dbReference>
<evidence type="ECO:0000259" key="1">
    <source>
        <dbReference type="PROSITE" id="PS51029"/>
    </source>
</evidence>
<gene>
    <name evidence="2" type="ORF">PSYICH_LOCUS4315</name>
</gene>
<dbReference type="PANTHER" id="PTHR12243">
    <property type="entry name" value="MADF DOMAIN TRANSCRIPTION FACTOR"/>
    <property type="match status" value="1"/>
</dbReference>
<protein>
    <recommendedName>
        <fullName evidence="1">MADF domain-containing protein</fullName>
    </recommendedName>
</protein>
<dbReference type="GO" id="GO:0005634">
    <property type="term" value="C:nucleus"/>
    <property type="evidence" value="ECO:0007669"/>
    <property type="project" value="TreeGrafter"/>
</dbReference>
<evidence type="ECO:0000313" key="2">
    <source>
        <dbReference type="EMBL" id="CAH1103103.1"/>
    </source>
</evidence>
<evidence type="ECO:0000313" key="3">
    <source>
        <dbReference type="Proteomes" id="UP001153636"/>
    </source>
</evidence>
<dbReference type="SMART" id="SM00595">
    <property type="entry name" value="MADF"/>
    <property type="match status" value="1"/>
</dbReference>
<dbReference type="PROSITE" id="PS51029">
    <property type="entry name" value="MADF"/>
    <property type="match status" value="1"/>
</dbReference>
<proteinExistence type="predicted"/>
<dbReference type="Proteomes" id="UP001153636">
    <property type="component" value="Chromosome 14"/>
</dbReference>
<feature type="domain" description="MADF" evidence="1">
    <location>
        <begin position="4"/>
        <end position="91"/>
    </location>
</feature>
<dbReference type="InterPro" id="IPR006578">
    <property type="entry name" value="MADF-dom"/>
</dbReference>
<dbReference type="Pfam" id="PF10545">
    <property type="entry name" value="MADF_DNA_bdg"/>
    <property type="match status" value="1"/>
</dbReference>
<dbReference type="EMBL" id="OV651826">
    <property type="protein sequence ID" value="CAH1103103.1"/>
    <property type="molecule type" value="Genomic_DNA"/>
</dbReference>
<sequence>MGFTVVEKVEGYPYLYDKSSKHFKDQHLRENSWKQISEELEMTVKNCQRIWLSLRNKYGREKKALPSGSGAPVTPQWEYLQAMSFLNAYIKPRNTHTTTPVAKNKSMTTLHQYDPPLQSPNFIDSQSRCSNEWSNSTMIDSPIESPKQDYMLSQESNKENDVHYSQEESMCEENIFIEIEKTPTSNPGTVQLASKGKNKMKKYATEPDTSKGIVDAAKSITEQLNNFSQKKQQPKTSADILGKYIASILKEMTPGQQKIKRQRLLQVLEDDD</sequence>
<dbReference type="OrthoDB" id="8188516at2759"/>
<reference evidence="2" key="1">
    <citation type="submission" date="2022-01" db="EMBL/GenBank/DDBJ databases">
        <authorList>
            <person name="King R."/>
        </authorList>
    </citation>
    <scope>NUCLEOTIDE SEQUENCE</scope>
</reference>